<dbReference type="GO" id="GO:0042254">
    <property type="term" value="P:ribosome biogenesis"/>
    <property type="evidence" value="ECO:0007669"/>
    <property type="project" value="UniProtKB-KW"/>
</dbReference>
<keyword evidence="3 5" id="KW-0690">Ribosome biogenesis</keyword>
<proteinExistence type="inferred from homology"/>
<dbReference type="AlphaFoldDB" id="S7W9A9"/>
<dbReference type="InterPro" id="IPR007023">
    <property type="entry name" value="Ribosom_reg"/>
</dbReference>
<feature type="transmembrane region" description="Helical" evidence="6">
    <location>
        <begin position="28"/>
        <end position="46"/>
    </location>
</feature>
<evidence type="ECO:0000256" key="3">
    <source>
        <dbReference type="ARBA" id="ARBA00022517"/>
    </source>
</evidence>
<accession>S7W9A9</accession>
<comment type="subcellular location">
    <subcellularLocation>
        <location evidence="1 5">Nucleus</location>
    </subcellularLocation>
</comment>
<dbReference type="VEuPathDB" id="MicrosporidiaDB:SLOPH_1576"/>
<comment type="function">
    <text evidence="5">Involved in ribosomal large subunit assembly.</text>
</comment>
<feature type="non-terminal residue" evidence="7">
    <location>
        <position position="1"/>
    </location>
</feature>
<dbReference type="InParanoid" id="S7W9A9"/>
<keyword evidence="6" id="KW-0472">Membrane</keyword>
<organism evidence="7 8">
    <name type="scientific">Spraguea lophii (strain 42_110)</name>
    <name type="common">Microsporidian parasite</name>
    <dbReference type="NCBI Taxonomy" id="1358809"/>
    <lineage>
        <taxon>Eukaryota</taxon>
        <taxon>Fungi</taxon>
        <taxon>Fungi incertae sedis</taxon>
        <taxon>Microsporidia</taxon>
        <taxon>Spragueidae</taxon>
        <taxon>Spraguea</taxon>
    </lineage>
</organism>
<evidence type="ECO:0000256" key="1">
    <source>
        <dbReference type="ARBA" id="ARBA00004123"/>
    </source>
</evidence>
<gene>
    <name evidence="7" type="ORF">SLOPH_1576</name>
</gene>
<name>S7W9A9_SPRLO</name>
<comment type="similarity">
    <text evidence="2 5">Belongs to the RRS1 family.</text>
</comment>
<dbReference type="Proteomes" id="UP000014978">
    <property type="component" value="Unassembled WGS sequence"/>
</dbReference>
<dbReference type="GO" id="GO:0005634">
    <property type="term" value="C:nucleus"/>
    <property type="evidence" value="ECO:0007669"/>
    <property type="project" value="UniProtKB-SubCell"/>
</dbReference>
<evidence type="ECO:0000256" key="5">
    <source>
        <dbReference type="RuleBase" id="RU364132"/>
    </source>
</evidence>
<keyword evidence="6" id="KW-0812">Transmembrane</keyword>
<comment type="caution">
    <text evidence="7">The sequence shown here is derived from an EMBL/GenBank/DDBJ whole genome shotgun (WGS) entry which is preliminary data.</text>
</comment>
<dbReference type="Pfam" id="PF04939">
    <property type="entry name" value="RRS1"/>
    <property type="match status" value="1"/>
</dbReference>
<reference evidence="8" key="1">
    <citation type="journal article" date="2013" name="PLoS Genet.">
        <title>The genome of Spraguea lophii and the basis of host-microsporidian interactions.</title>
        <authorList>
            <person name="Campbell S.E."/>
            <person name="Williams T.A."/>
            <person name="Yousuf A."/>
            <person name="Soanes D.M."/>
            <person name="Paszkiewicz K.H."/>
            <person name="Williams B.A.P."/>
        </authorList>
    </citation>
    <scope>NUCLEOTIDE SEQUENCE [LARGE SCALE GENOMIC DNA]</scope>
    <source>
        <strain evidence="8">42_110</strain>
    </source>
</reference>
<dbReference type="EMBL" id="ATCN01000882">
    <property type="protein sequence ID" value="EPR78312.1"/>
    <property type="molecule type" value="Genomic_DNA"/>
</dbReference>
<evidence type="ECO:0000256" key="2">
    <source>
        <dbReference type="ARBA" id="ARBA00010077"/>
    </source>
</evidence>
<keyword evidence="4 5" id="KW-0539">Nucleus</keyword>
<keyword evidence="6" id="KW-1133">Transmembrane helix</keyword>
<evidence type="ECO:0000256" key="6">
    <source>
        <dbReference type="SAM" id="Phobius"/>
    </source>
</evidence>
<evidence type="ECO:0000313" key="7">
    <source>
        <dbReference type="EMBL" id="EPR78312.1"/>
    </source>
</evidence>
<keyword evidence="8" id="KW-1185">Reference proteome</keyword>
<evidence type="ECO:0000256" key="4">
    <source>
        <dbReference type="ARBA" id="ARBA00023242"/>
    </source>
</evidence>
<evidence type="ECO:0000313" key="8">
    <source>
        <dbReference type="Proteomes" id="UP000014978"/>
    </source>
</evidence>
<sequence length="167" mass="20295">YLFIKQIKVFLYDNKKNKFIKYEFSIKYNFFIFLILMFVDPHFLFISHPSSKSITEIISSINELKMNIMKNEYVRKEDIKIYKLPPPTIILPKAFKTKVKEKTRWQKFAERKNIKKKKKIYDQNVDEYLHNCKKGWNKYKSGIEKVEISIKSRNNKKIVKKMLTKQL</sequence>
<dbReference type="HOGENOM" id="CLU_1598544_0_0_1"/>
<protein>
    <recommendedName>
        <fullName evidence="5">Ribosome biogenesis regulatory protein</fullName>
    </recommendedName>
</protein>